<evidence type="ECO:0000256" key="1">
    <source>
        <dbReference type="SAM" id="Phobius"/>
    </source>
</evidence>
<dbReference type="Proteomes" id="UP001464555">
    <property type="component" value="Unassembled WGS sequence"/>
</dbReference>
<organism evidence="2 3">
    <name type="scientific">Flavobacterium arundinis</name>
    <dbReference type="NCBI Taxonomy" id="3139143"/>
    <lineage>
        <taxon>Bacteria</taxon>
        <taxon>Pseudomonadati</taxon>
        <taxon>Bacteroidota</taxon>
        <taxon>Flavobacteriia</taxon>
        <taxon>Flavobacteriales</taxon>
        <taxon>Flavobacteriaceae</taxon>
        <taxon>Flavobacterium</taxon>
    </lineage>
</organism>
<evidence type="ECO:0000313" key="2">
    <source>
        <dbReference type="EMBL" id="MEL1246000.1"/>
    </source>
</evidence>
<reference evidence="2 3" key="1">
    <citation type="submission" date="2024-04" db="EMBL/GenBank/DDBJ databases">
        <title>Flavobacterium sp. DGU11 16S ribosomal RNA gene Genome sequencing and assembly.</title>
        <authorList>
            <person name="Park S."/>
        </authorList>
    </citation>
    <scope>NUCLEOTIDE SEQUENCE [LARGE SCALE GENOMIC DNA]</scope>
    <source>
        <strain evidence="2 3">DGU11</strain>
    </source>
</reference>
<feature type="transmembrane region" description="Helical" evidence="1">
    <location>
        <begin position="7"/>
        <end position="26"/>
    </location>
</feature>
<accession>A0ABU9I0Q0</accession>
<dbReference type="RefSeq" id="WP_341698296.1">
    <property type="nucleotide sequence ID" value="NZ_JBBYHR010000011.1"/>
</dbReference>
<keyword evidence="1" id="KW-0812">Transmembrane</keyword>
<name>A0ABU9I0Q0_9FLAO</name>
<proteinExistence type="predicted"/>
<gene>
    <name evidence="2" type="ORF">AAEO56_17130</name>
</gene>
<protein>
    <submittedName>
        <fullName evidence="2">Uncharacterized protein</fullName>
    </submittedName>
</protein>
<feature type="transmembrane region" description="Helical" evidence="1">
    <location>
        <begin position="73"/>
        <end position="93"/>
    </location>
</feature>
<keyword evidence="1" id="KW-0472">Membrane</keyword>
<feature type="transmembrane region" description="Helical" evidence="1">
    <location>
        <begin position="105"/>
        <end position="126"/>
    </location>
</feature>
<dbReference type="EMBL" id="JBBYHR010000011">
    <property type="protein sequence ID" value="MEL1246000.1"/>
    <property type="molecule type" value="Genomic_DNA"/>
</dbReference>
<evidence type="ECO:0000313" key="3">
    <source>
        <dbReference type="Proteomes" id="UP001464555"/>
    </source>
</evidence>
<feature type="transmembrane region" description="Helical" evidence="1">
    <location>
        <begin position="38"/>
        <end position="61"/>
    </location>
</feature>
<comment type="caution">
    <text evidence="2">The sequence shown here is derived from an EMBL/GenBank/DDBJ whole genome shotgun (WGS) entry which is preliminary data.</text>
</comment>
<keyword evidence="1" id="KW-1133">Transmembrane helix</keyword>
<keyword evidence="3" id="KW-1185">Reference proteome</keyword>
<sequence length="130" mass="15087">MMAKYRAILIMTITALLLYAGNWFFLSQPEYSEKYSAYHYNLATLYCFFWLCAAIIVFAVYICHTKSKDNTGYIFVGATLLQMGLCYLMLRPILAMGDAARFEKINFFIVFLLFLAIETLLTIRLLNNKQ</sequence>